<gene>
    <name evidence="1" type="ORF">OXX778_LOCUS8340</name>
</gene>
<name>A0A813VBW8_9BILA</name>
<keyword evidence="2" id="KW-1185">Reference proteome</keyword>
<reference evidence="1" key="1">
    <citation type="submission" date="2021-02" db="EMBL/GenBank/DDBJ databases">
        <authorList>
            <person name="Nowell W R."/>
        </authorList>
    </citation>
    <scope>NUCLEOTIDE SEQUENCE</scope>
    <source>
        <strain evidence="1">Ploen Becks lab</strain>
    </source>
</reference>
<protein>
    <submittedName>
        <fullName evidence="1">Uncharacterized protein</fullName>
    </submittedName>
</protein>
<evidence type="ECO:0000313" key="2">
    <source>
        <dbReference type="Proteomes" id="UP000663879"/>
    </source>
</evidence>
<organism evidence="1 2">
    <name type="scientific">Brachionus calyciflorus</name>
    <dbReference type="NCBI Taxonomy" id="104777"/>
    <lineage>
        <taxon>Eukaryota</taxon>
        <taxon>Metazoa</taxon>
        <taxon>Spiralia</taxon>
        <taxon>Gnathifera</taxon>
        <taxon>Rotifera</taxon>
        <taxon>Eurotatoria</taxon>
        <taxon>Monogononta</taxon>
        <taxon>Pseudotrocha</taxon>
        <taxon>Ploima</taxon>
        <taxon>Brachionidae</taxon>
        <taxon>Brachionus</taxon>
    </lineage>
</organism>
<comment type="caution">
    <text evidence="1">The sequence shown here is derived from an EMBL/GenBank/DDBJ whole genome shotgun (WGS) entry which is preliminary data.</text>
</comment>
<sequence length="327" mass="39403">MYKMSLQQQPQPPTYQTIFSDELKERALKKTNLQLYEYSTENLFMVFSTKIFTQLPFLIRNDFNSTVNIDQFKIENIDSEHFYKNLSNFFEKDFENTTNVIYFNEKYTFSRENLDVIGNFVEKNIYSKNISQDELNNLELMIGQSNEYSKYTKYFFENIFTKLKILNEKNISNENLEKNTHNNNDGSDGGFSSKKLKTDTTIWRPTKKYPIDKWSILENTHTSQSVNDNNIDLQNYTIMFKNTLLPMFRQKIFFIHSMLDREKFYDACYENVYVDNIITKNICKVFLIFFKELHNENEKILDMVNKLQYNKDTEEDLFTIRFFFFLF</sequence>
<dbReference type="AlphaFoldDB" id="A0A813VBW8"/>
<proteinExistence type="predicted"/>
<dbReference type="EMBL" id="CAJNOC010001140">
    <property type="protein sequence ID" value="CAF0838759.1"/>
    <property type="molecule type" value="Genomic_DNA"/>
</dbReference>
<dbReference type="Proteomes" id="UP000663879">
    <property type="component" value="Unassembled WGS sequence"/>
</dbReference>
<evidence type="ECO:0000313" key="1">
    <source>
        <dbReference type="EMBL" id="CAF0838759.1"/>
    </source>
</evidence>
<accession>A0A813VBW8</accession>